<evidence type="ECO:0000256" key="3">
    <source>
        <dbReference type="ARBA" id="ARBA00022692"/>
    </source>
</evidence>
<dbReference type="PANTHER" id="PTHR24243:SF208">
    <property type="entry name" value="PYROKININ-1 RECEPTOR"/>
    <property type="match status" value="1"/>
</dbReference>
<comment type="similarity">
    <text evidence="2">Belongs to the G-protein coupled receptor 1 family.</text>
</comment>
<feature type="transmembrane region" description="Helical" evidence="10">
    <location>
        <begin position="92"/>
        <end position="115"/>
    </location>
</feature>
<sequence length="213" mass="23723">MQSLLVLEEKVFEGTIVGTELSSSVNLTLESGFRMYCSTVYGISMRVDHIWIELVEIAVVVAFFVCWAPFHAQRLIWKWGSGAGTTSPALQTLYHIATYLSGVLYYLATCVNPVLYHTMSLKFRHAFKETVNGCCGTESSRRRRGYRSTQSTSGSSRSQGLILTDITTTLTVTSSLNSNNGKNGHYHPCHHPHTHHPHTHHSHIYGNGKIVAL</sequence>
<dbReference type="SUPFAM" id="SSF81321">
    <property type="entry name" value="Family A G protein-coupled receptor-like"/>
    <property type="match status" value="1"/>
</dbReference>
<dbReference type="PROSITE" id="PS50262">
    <property type="entry name" value="G_PROTEIN_RECEP_F1_2"/>
    <property type="match status" value="1"/>
</dbReference>
<reference evidence="12" key="1">
    <citation type="submission" date="2021-06" db="EMBL/GenBank/DDBJ databases">
        <authorList>
            <person name="Hodson N. C."/>
            <person name="Mongue J. A."/>
            <person name="Jaron S. K."/>
        </authorList>
    </citation>
    <scope>NUCLEOTIDE SEQUENCE</scope>
</reference>
<dbReference type="Proteomes" id="UP000708208">
    <property type="component" value="Unassembled WGS sequence"/>
</dbReference>
<evidence type="ECO:0000313" key="13">
    <source>
        <dbReference type="Proteomes" id="UP000708208"/>
    </source>
</evidence>
<dbReference type="OrthoDB" id="5962705at2759"/>
<evidence type="ECO:0000256" key="9">
    <source>
        <dbReference type="SAM" id="MobiDB-lite"/>
    </source>
</evidence>
<dbReference type="InterPro" id="IPR000276">
    <property type="entry name" value="GPCR_Rhodpsn"/>
</dbReference>
<dbReference type="GO" id="GO:0005886">
    <property type="term" value="C:plasma membrane"/>
    <property type="evidence" value="ECO:0007669"/>
    <property type="project" value="TreeGrafter"/>
</dbReference>
<keyword evidence="6 10" id="KW-0472">Membrane</keyword>
<evidence type="ECO:0000259" key="11">
    <source>
        <dbReference type="PROSITE" id="PS50262"/>
    </source>
</evidence>
<gene>
    <name evidence="12" type="ORF">AFUS01_LOCUS3110</name>
</gene>
<comment type="caution">
    <text evidence="12">The sequence shown here is derived from an EMBL/GenBank/DDBJ whole genome shotgun (WGS) entry which is preliminary data.</text>
</comment>
<dbReference type="AlphaFoldDB" id="A0A8J2J6E5"/>
<feature type="domain" description="G-protein coupled receptors family 1 profile" evidence="11">
    <location>
        <begin position="57"/>
        <end position="116"/>
    </location>
</feature>
<evidence type="ECO:0000256" key="10">
    <source>
        <dbReference type="SAM" id="Phobius"/>
    </source>
</evidence>
<evidence type="ECO:0000313" key="12">
    <source>
        <dbReference type="EMBL" id="CAG7685281.1"/>
    </source>
</evidence>
<evidence type="ECO:0000256" key="8">
    <source>
        <dbReference type="ARBA" id="ARBA00023224"/>
    </source>
</evidence>
<feature type="region of interest" description="Disordered" evidence="9">
    <location>
        <begin position="181"/>
        <end position="207"/>
    </location>
</feature>
<evidence type="ECO:0000256" key="6">
    <source>
        <dbReference type="ARBA" id="ARBA00023136"/>
    </source>
</evidence>
<accession>A0A8J2J6E5</accession>
<evidence type="ECO:0000256" key="5">
    <source>
        <dbReference type="ARBA" id="ARBA00023040"/>
    </source>
</evidence>
<feature type="compositionally biased region" description="Basic residues" evidence="9">
    <location>
        <begin position="184"/>
        <end position="203"/>
    </location>
</feature>
<dbReference type="PANTHER" id="PTHR24243">
    <property type="entry name" value="G-PROTEIN COUPLED RECEPTOR"/>
    <property type="match status" value="1"/>
</dbReference>
<dbReference type="Pfam" id="PF00001">
    <property type="entry name" value="7tm_1"/>
    <property type="match status" value="1"/>
</dbReference>
<keyword evidence="7" id="KW-0675">Receptor</keyword>
<evidence type="ECO:0000256" key="7">
    <source>
        <dbReference type="ARBA" id="ARBA00023170"/>
    </source>
</evidence>
<name>A0A8J2J6E5_9HEXA</name>
<keyword evidence="8" id="KW-0807">Transducer</keyword>
<keyword evidence="13" id="KW-1185">Reference proteome</keyword>
<keyword evidence="4 10" id="KW-1133">Transmembrane helix</keyword>
<evidence type="ECO:0000256" key="4">
    <source>
        <dbReference type="ARBA" id="ARBA00022989"/>
    </source>
</evidence>
<proteinExistence type="inferred from homology"/>
<dbReference type="EMBL" id="CAJVCH010018398">
    <property type="protein sequence ID" value="CAG7685281.1"/>
    <property type="molecule type" value="Genomic_DNA"/>
</dbReference>
<evidence type="ECO:0000256" key="1">
    <source>
        <dbReference type="ARBA" id="ARBA00004141"/>
    </source>
</evidence>
<keyword evidence="5" id="KW-0297">G-protein coupled receptor</keyword>
<feature type="transmembrane region" description="Helical" evidence="10">
    <location>
        <begin position="50"/>
        <end position="72"/>
    </location>
</feature>
<protein>
    <recommendedName>
        <fullName evidence="11">G-protein coupled receptors family 1 profile domain-containing protein</fullName>
    </recommendedName>
</protein>
<organism evidence="12 13">
    <name type="scientific">Allacma fusca</name>
    <dbReference type="NCBI Taxonomy" id="39272"/>
    <lineage>
        <taxon>Eukaryota</taxon>
        <taxon>Metazoa</taxon>
        <taxon>Ecdysozoa</taxon>
        <taxon>Arthropoda</taxon>
        <taxon>Hexapoda</taxon>
        <taxon>Collembola</taxon>
        <taxon>Symphypleona</taxon>
        <taxon>Sminthuridae</taxon>
        <taxon>Allacma</taxon>
    </lineage>
</organism>
<dbReference type="GO" id="GO:0008188">
    <property type="term" value="F:neuropeptide receptor activity"/>
    <property type="evidence" value="ECO:0007669"/>
    <property type="project" value="TreeGrafter"/>
</dbReference>
<feature type="region of interest" description="Disordered" evidence="9">
    <location>
        <begin position="136"/>
        <end position="158"/>
    </location>
</feature>
<feature type="compositionally biased region" description="Low complexity" evidence="9">
    <location>
        <begin position="147"/>
        <end position="158"/>
    </location>
</feature>
<evidence type="ECO:0000256" key="2">
    <source>
        <dbReference type="ARBA" id="ARBA00010663"/>
    </source>
</evidence>
<keyword evidence="3 10" id="KW-0812">Transmembrane</keyword>
<dbReference type="InterPro" id="IPR017452">
    <property type="entry name" value="GPCR_Rhodpsn_7TM"/>
</dbReference>
<comment type="subcellular location">
    <subcellularLocation>
        <location evidence="1">Membrane</location>
        <topology evidence="1">Multi-pass membrane protein</topology>
    </subcellularLocation>
</comment>